<evidence type="ECO:0000313" key="3">
    <source>
        <dbReference type="Proteomes" id="UP000587527"/>
    </source>
</evidence>
<feature type="transmembrane region" description="Helical" evidence="1">
    <location>
        <begin position="55"/>
        <end position="74"/>
    </location>
</feature>
<feature type="transmembrane region" description="Helical" evidence="1">
    <location>
        <begin position="86"/>
        <end position="114"/>
    </location>
</feature>
<accession>A0A841BRI5</accession>
<evidence type="ECO:0000256" key="1">
    <source>
        <dbReference type="SAM" id="Phobius"/>
    </source>
</evidence>
<dbReference type="Pfam" id="PF14017">
    <property type="entry name" value="DUF4233"/>
    <property type="match status" value="1"/>
</dbReference>
<comment type="caution">
    <text evidence="2">The sequence shown here is derived from an EMBL/GenBank/DDBJ whole genome shotgun (WGS) entry which is preliminary data.</text>
</comment>
<organism evidence="2 3">
    <name type="scientific">Allocatelliglobosispora scoriae</name>
    <dbReference type="NCBI Taxonomy" id="643052"/>
    <lineage>
        <taxon>Bacteria</taxon>
        <taxon>Bacillati</taxon>
        <taxon>Actinomycetota</taxon>
        <taxon>Actinomycetes</taxon>
        <taxon>Micromonosporales</taxon>
        <taxon>Micromonosporaceae</taxon>
        <taxon>Allocatelliglobosispora</taxon>
    </lineage>
</organism>
<keyword evidence="3" id="KW-1185">Reference proteome</keyword>
<name>A0A841BRI5_9ACTN</name>
<keyword evidence="1" id="KW-0472">Membrane</keyword>
<keyword evidence="1" id="KW-1133">Transmembrane helix</keyword>
<evidence type="ECO:0000313" key="2">
    <source>
        <dbReference type="EMBL" id="MBB5869809.1"/>
    </source>
</evidence>
<keyword evidence="1" id="KW-0812">Transmembrane</keyword>
<reference evidence="2 3" key="1">
    <citation type="submission" date="2020-08" db="EMBL/GenBank/DDBJ databases">
        <title>Sequencing the genomes of 1000 actinobacteria strains.</title>
        <authorList>
            <person name="Klenk H.-P."/>
        </authorList>
    </citation>
    <scope>NUCLEOTIDE SEQUENCE [LARGE SCALE GENOMIC DNA]</scope>
    <source>
        <strain evidence="2 3">DSM 45362</strain>
    </source>
</reference>
<proteinExistence type="predicted"/>
<dbReference type="AlphaFoldDB" id="A0A841BRI5"/>
<dbReference type="RefSeq" id="WP_184836718.1">
    <property type="nucleotide sequence ID" value="NZ_JACHMN010000002.1"/>
</dbReference>
<gene>
    <name evidence="2" type="ORF">F4553_003188</name>
</gene>
<dbReference type="EMBL" id="JACHMN010000002">
    <property type="protein sequence ID" value="MBB5869809.1"/>
    <property type="molecule type" value="Genomic_DNA"/>
</dbReference>
<protein>
    <recommendedName>
        <fullName evidence="4">DUF4233 domain-containing protein</fullName>
    </recommendedName>
</protein>
<dbReference type="Proteomes" id="UP000587527">
    <property type="component" value="Unassembled WGS sequence"/>
</dbReference>
<dbReference type="InterPro" id="IPR025327">
    <property type="entry name" value="DUF4233"/>
</dbReference>
<evidence type="ECO:0008006" key="4">
    <source>
        <dbReference type="Google" id="ProtNLM"/>
    </source>
</evidence>
<feature type="transmembrane region" description="Helical" evidence="1">
    <location>
        <begin position="24"/>
        <end position="43"/>
    </location>
</feature>
<sequence length="123" mass="13045">MTNSTETTPDEPQIISGLRNPERAVRGLAAGTLVLEGITLLLAIQPVRMLGGSTAAVVTVAVTAVVAFLLSGMMGRRWAWHVASALQVVLVGAIALNWAIATVGVIFGLVWIYVLRVRKRILG</sequence>